<keyword evidence="6" id="KW-0378">Hydrolase</keyword>
<evidence type="ECO:0000256" key="2">
    <source>
        <dbReference type="ARBA" id="ARBA00004123"/>
    </source>
</evidence>
<feature type="domain" description="DDE Tnp4" evidence="9">
    <location>
        <begin position="102"/>
        <end position="262"/>
    </location>
</feature>
<evidence type="ECO:0000256" key="3">
    <source>
        <dbReference type="ARBA" id="ARBA00006958"/>
    </source>
</evidence>
<keyword evidence="5" id="KW-0479">Metal-binding</keyword>
<evidence type="ECO:0000256" key="4">
    <source>
        <dbReference type="ARBA" id="ARBA00022722"/>
    </source>
</evidence>
<evidence type="ECO:0000256" key="6">
    <source>
        <dbReference type="ARBA" id="ARBA00022801"/>
    </source>
</evidence>
<evidence type="ECO:0008006" key="13">
    <source>
        <dbReference type="Google" id="ProtNLM"/>
    </source>
</evidence>
<gene>
    <name evidence="11" type="ORF">C2S53_015281</name>
</gene>
<dbReference type="InterPro" id="IPR058353">
    <property type="entry name" value="DUF8040"/>
</dbReference>
<dbReference type="PANTHER" id="PTHR22930">
    <property type="match status" value="1"/>
</dbReference>
<comment type="subcellular location">
    <subcellularLocation>
        <location evidence="2">Nucleus</location>
    </subcellularLocation>
</comment>
<name>A0AAD4J5H7_PERFH</name>
<evidence type="ECO:0000256" key="1">
    <source>
        <dbReference type="ARBA" id="ARBA00001968"/>
    </source>
</evidence>
<proteinExistence type="inferred from homology"/>
<dbReference type="GO" id="GO:0004518">
    <property type="term" value="F:nuclease activity"/>
    <property type="evidence" value="ECO:0007669"/>
    <property type="project" value="UniProtKB-KW"/>
</dbReference>
<evidence type="ECO:0000256" key="5">
    <source>
        <dbReference type="ARBA" id="ARBA00022723"/>
    </source>
</evidence>
<protein>
    <recommendedName>
        <fullName evidence="13">Protein ALP1-like</fullName>
    </recommendedName>
</protein>
<sequence>MNRQTFVRLCSRLEATGIICSTKNMLVDEQVAMTVHILAHHQKQRTINNNFERSGETISRHFRRVINSIISIQGELLKKPEPVPDSCTDERWKWFKGCLGALDGTHIKVLVPKEDKPRYRTRKSEIATNVLGVCSKDMEFIYVLPGWEGSTADGRVLRDAITRRNGLIVPRGSYYLVDAGYTNGEGFLAPFRGQRYHLNDWSERHRPTSAEEFFNMKHSSARNVIERAFGLLKNRWGILRSPSFYPIKQQNRIIMACCLLHNFIKQEMGGYQMDDEDDVLPEGEDHAQDEHEEFVSSVEPSDEWTNFRKNLAINMFNTCRAQRNNR</sequence>
<reference evidence="11 12" key="1">
    <citation type="journal article" date="2021" name="Nat. Commun.">
        <title>Incipient diploidization of the medicinal plant Perilla within 10,000 years.</title>
        <authorList>
            <person name="Zhang Y."/>
            <person name="Shen Q."/>
            <person name="Leng L."/>
            <person name="Zhang D."/>
            <person name="Chen S."/>
            <person name="Shi Y."/>
            <person name="Ning Z."/>
            <person name="Chen S."/>
        </authorList>
    </citation>
    <scope>NUCLEOTIDE SEQUENCE [LARGE SCALE GENOMIC DNA]</scope>
    <source>
        <strain evidence="12">cv. PC099</strain>
    </source>
</reference>
<evidence type="ECO:0000256" key="7">
    <source>
        <dbReference type="ARBA" id="ARBA00023242"/>
    </source>
</evidence>
<dbReference type="Pfam" id="PF26138">
    <property type="entry name" value="DUF8040"/>
    <property type="match status" value="1"/>
</dbReference>
<evidence type="ECO:0000256" key="8">
    <source>
        <dbReference type="SAM" id="MobiDB-lite"/>
    </source>
</evidence>
<accession>A0AAD4J5H7</accession>
<comment type="similarity">
    <text evidence="3">Belongs to the HARBI1 family.</text>
</comment>
<feature type="region of interest" description="Disordered" evidence="8">
    <location>
        <begin position="274"/>
        <end position="301"/>
    </location>
</feature>
<dbReference type="GO" id="GO:0005634">
    <property type="term" value="C:nucleus"/>
    <property type="evidence" value="ECO:0007669"/>
    <property type="project" value="UniProtKB-SubCell"/>
</dbReference>
<evidence type="ECO:0000313" key="11">
    <source>
        <dbReference type="EMBL" id="KAH6827596.1"/>
    </source>
</evidence>
<keyword evidence="12" id="KW-1185">Reference proteome</keyword>
<comment type="cofactor">
    <cofactor evidence="1">
        <name>a divalent metal cation</name>
        <dbReference type="ChEBI" id="CHEBI:60240"/>
    </cofactor>
</comment>
<comment type="caution">
    <text evidence="11">The sequence shown here is derived from an EMBL/GenBank/DDBJ whole genome shotgun (WGS) entry which is preliminary data.</text>
</comment>
<evidence type="ECO:0000313" key="12">
    <source>
        <dbReference type="Proteomes" id="UP001190926"/>
    </source>
</evidence>
<dbReference type="GO" id="GO:0046872">
    <property type="term" value="F:metal ion binding"/>
    <property type="evidence" value="ECO:0007669"/>
    <property type="project" value="UniProtKB-KW"/>
</dbReference>
<dbReference type="EMBL" id="SDAM02000146">
    <property type="protein sequence ID" value="KAH6827596.1"/>
    <property type="molecule type" value="Genomic_DNA"/>
</dbReference>
<feature type="domain" description="DUF8040" evidence="10">
    <location>
        <begin position="1"/>
        <end position="70"/>
    </location>
</feature>
<evidence type="ECO:0000259" key="10">
    <source>
        <dbReference type="Pfam" id="PF26138"/>
    </source>
</evidence>
<dbReference type="InterPro" id="IPR027806">
    <property type="entry name" value="HARBI1_dom"/>
</dbReference>
<dbReference type="GO" id="GO:0016787">
    <property type="term" value="F:hydrolase activity"/>
    <property type="evidence" value="ECO:0007669"/>
    <property type="project" value="UniProtKB-KW"/>
</dbReference>
<organism evidence="11 12">
    <name type="scientific">Perilla frutescens var. hirtella</name>
    <name type="common">Perilla citriodora</name>
    <name type="synonym">Perilla setoyensis</name>
    <dbReference type="NCBI Taxonomy" id="608512"/>
    <lineage>
        <taxon>Eukaryota</taxon>
        <taxon>Viridiplantae</taxon>
        <taxon>Streptophyta</taxon>
        <taxon>Embryophyta</taxon>
        <taxon>Tracheophyta</taxon>
        <taxon>Spermatophyta</taxon>
        <taxon>Magnoliopsida</taxon>
        <taxon>eudicotyledons</taxon>
        <taxon>Gunneridae</taxon>
        <taxon>Pentapetalae</taxon>
        <taxon>asterids</taxon>
        <taxon>lamiids</taxon>
        <taxon>Lamiales</taxon>
        <taxon>Lamiaceae</taxon>
        <taxon>Nepetoideae</taxon>
        <taxon>Elsholtzieae</taxon>
        <taxon>Perilla</taxon>
    </lineage>
</organism>
<dbReference type="InterPro" id="IPR045249">
    <property type="entry name" value="HARBI1-like"/>
</dbReference>
<dbReference type="Proteomes" id="UP001190926">
    <property type="component" value="Unassembled WGS sequence"/>
</dbReference>
<dbReference type="AlphaFoldDB" id="A0AAD4J5H7"/>
<keyword evidence="4" id="KW-0540">Nuclease</keyword>
<keyword evidence="7" id="KW-0539">Nucleus</keyword>
<dbReference type="PANTHER" id="PTHR22930:SF293">
    <property type="entry name" value="PROTEIN ALP1-LIKE"/>
    <property type="match status" value="1"/>
</dbReference>
<dbReference type="Pfam" id="PF13359">
    <property type="entry name" value="DDE_Tnp_4"/>
    <property type="match status" value="1"/>
</dbReference>
<evidence type="ECO:0000259" key="9">
    <source>
        <dbReference type="Pfam" id="PF13359"/>
    </source>
</evidence>